<comment type="caution">
    <text evidence="1">The sequence shown here is derived from an EMBL/GenBank/DDBJ whole genome shotgun (WGS) entry which is preliminary data.</text>
</comment>
<evidence type="ECO:0000313" key="1">
    <source>
        <dbReference type="EMBL" id="GAH67762.1"/>
    </source>
</evidence>
<proteinExistence type="predicted"/>
<dbReference type="EMBL" id="BARU01025551">
    <property type="protein sequence ID" value="GAH67762.1"/>
    <property type="molecule type" value="Genomic_DNA"/>
</dbReference>
<protein>
    <submittedName>
        <fullName evidence="1">Uncharacterized protein</fullName>
    </submittedName>
</protein>
<dbReference type="AlphaFoldDB" id="X1HEC1"/>
<name>X1HEC1_9ZZZZ</name>
<reference evidence="1" key="1">
    <citation type="journal article" date="2014" name="Front. Microbiol.">
        <title>High frequency of phylogenetically diverse reductive dehalogenase-homologous genes in deep subseafloor sedimentary metagenomes.</title>
        <authorList>
            <person name="Kawai M."/>
            <person name="Futagami T."/>
            <person name="Toyoda A."/>
            <person name="Takaki Y."/>
            <person name="Nishi S."/>
            <person name="Hori S."/>
            <person name="Arai W."/>
            <person name="Tsubouchi T."/>
            <person name="Morono Y."/>
            <person name="Uchiyama I."/>
            <person name="Ito T."/>
            <person name="Fujiyama A."/>
            <person name="Inagaki F."/>
            <person name="Takami H."/>
        </authorList>
    </citation>
    <scope>NUCLEOTIDE SEQUENCE</scope>
    <source>
        <strain evidence="1">Expedition CK06-06</strain>
    </source>
</reference>
<sequence>MRVMYEKSEAVKQARRELIQQTLDKIIETRDFSEFKRTTYVVLAHLWLHKIAEQENLFKLDEWSHPECRDELIKEIREFLIRNIK</sequence>
<accession>X1HEC1</accession>
<gene>
    <name evidence="1" type="ORF">S03H2_41151</name>
</gene>
<organism evidence="1">
    <name type="scientific">marine sediment metagenome</name>
    <dbReference type="NCBI Taxonomy" id="412755"/>
    <lineage>
        <taxon>unclassified sequences</taxon>
        <taxon>metagenomes</taxon>
        <taxon>ecological metagenomes</taxon>
    </lineage>
</organism>